<reference evidence="2" key="1">
    <citation type="submission" date="2009-08" db="EMBL/GenBank/DDBJ databases">
        <title>Annotation of Salpingoeca rosetta.</title>
        <authorList>
            <consortium name="The Broad Institute Genome Sequencing Platform"/>
            <person name="Russ C."/>
            <person name="Cuomo C."/>
            <person name="Burger G."/>
            <person name="Gray M.W."/>
            <person name="Holland P.W.H."/>
            <person name="King N."/>
            <person name="Lang F.B.F."/>
            <person name="Roger A.J."/>
            <person name="Ruiz-Trillo I."/>
            <person name="Young S.K."/>
            <person name="Zeng Q."/>
            <person name="Gargeya S."/>
            <person name="Alvarado L."/>
            <person name="Berlin A."/>
            <person name="Chapman S.B."/>
            <person name="Chen Z."/>
            <person name="Freedman E."/>
            <person name="Gellesch M."/>
            <person name="Goldberg J."/>
            <person name="Griggs A."/>
            <person name="Gujja S."/>
            <person name="Heilman E."/>
            <person name="Heiman D."/>
            <person name="Howarth C."/>
            <person name="Mehta T."/>
            <person name="Neiman D."/>
            <person name="Pearson M."/>
            <person name="Roberts A."/>
            <person name="Saif S."/>
            <person name="Shea T."/>
            <person name="Shenoy N."/>
            <person name="Sisk P."/>
            <person name="Stolte C."/>
            <person name="Sykes S."/>
            <person name="White J."/>
            <person name="Yandava C."/>
            <person name="Haas B."/>
            <person name="Nusbaum C."/>
            <person name="Birren B."/>
        </authorList>
    </citation>
    <scope>NUCLEOTIDE SEQUENCE [LARGE SCALE GENOMIC DNA]</scope>
    <source>
        <strain evidence="2">ATCC 50818</strain>
    </source>
</reference>
<feature type="region of interest" description="Disordered" evidence="1">
    <location>
        <begin position="413"/>
        <end position="465"/>
    </location>
</feature>
<dbReference type="AlphaFoldDB" id="F2U3F0"/>
<dbReference type="RefSeq" id="XP_004996327.1">
    <property type="nucleotide sequence ID" value="XM_004996270.1"/>
</dbReference>
<dbReference type="EMBL" id="GL832960">
    <property type="protein sequence ID" value="EGD82144.1"/>
    <property type="molecule type" value="Genomic_DNA"/>
</dbReference>
<feature type="region of interest" description="Disordered" evidence="1">
    <location>
        <begin position="52"/>
        <end position="88"/>
    </location>
</feature>
<dbReference type="Gene3D" id="3.30.470.20">
    <property type="entry name" value="ATP-grasp fold, B domain"/>
    <property type="match status" value="1"/>
</dbReference>
<feature type="compositionally biased region" description="Low complexity" evidence="1">
    <location>
        <begin position="268"/>
        <end position="282"/>
    </location>
</feature>
<organism evidence="3">
    <name type="scientific">Salpingoeca rosetta (strain ATCC 50818 / BSB-021)</name>
    <dbReference type="NCBI Taxonomy" id="946362"/>
    <lineage>
        <taxon>Eukaryota</taxon>
        <taxon>Choanoflagellata</taxon>
        <taxon>Craspedida</taxon>
        <taxon>Salpingoecidae</taxon>
        <taxon>Salpingoeca</taxon>
    </lineage>
</organism>
<name>F2U3F0_SALR5</name>
<dbReference type="GeneID" id="16076913"/>
<dbReference type="InParanoid" id="F2U3F0"/>
<dbReference type="SUPFAM" id="SSF56059">
    <property type="entry name" value="Glutathione synthetase ATP-binding domain-like"/>
    <property type="match status" value="1"/>
</dbReference>
<evidence type="ECO:0000256" key="1">
    <source>
        <dbReference type="SAM" id="MobiDB-lite"/>
    </source>
</evidence>
<evidence type="ECO:0000313" key="3">
    <source>
        <dbReference type="Proteomes" id="UP000007799"/>
    </source>
</evidence>
<feature type="compositionally biased region" description="Basic and acidic residues" evidence="1">
    <location>
        <begin position="430"/>
        <end position="453"/>
    </location>
</feature>
<dbReference type="KEGG" id="sre:PTSG_02818"/>
<proteinExistence type="predicted"/>
<sequence>MGRSLNHRNTGTVEFLVDTSDGRHCFVEVNLRIQDAGMACITTDDPLNDFAPIQRNEPFTRQPPVGHEPEPYTTAAPPLAHGDEGDGEEASLGPFDVLVYHMGMLELVRALLGKQQASSAFHRWTNIRGRWSASGELLLTGWSCATRKVGERLLREMTNFPIGQVQRTARRDRDCPAWTADELWSVWVEPVPEGLEEVLPSLAKANSGFHSHTYKRHGNRVRGIFRFVSRESAELMVRLYDQREVLGTKLNVFPDPKAKNWKSKGKDSTSSSPASPTSITPAPVAGQAKRITFYLTEAGRKRDSKRPDCRHATLERAGVNFQSLQVFPDLRCASVDGVADSEETFRSLLPLPIDTAASACRLEARHAPLHRIVVTCTLHSKPTTGRDIVQAFELSLEDTLSHIQPFANTRITEQEQEQGEQQQQDGGGDSEAHDVAAKPTAVHDPHQYKKDGDAGSDYSKNRSSSSETTLQRVFVLETTDTRAAHACVRKMQFATSVSHTFVARLCYPNDMHVAVLDPKLGGLLSDLVDAFNKSSVSKDLNVLAAATMGNRICFTGSTAVLVWSQAKLLASLLAPTFHPCARSDRVLGDDKIMEHVLNDYGLKLVRYPTLGLLPYADTTHGAMRDVEFVRPPPVTSTPPIASPVAPQQALIHTCDLDGAMLLEYSLYYYLDQDRERGLSYINSTVGANIKSQTTISPSAEDRDACASSVPVTVEGMQRQLTAFDNAVQDTLKEYLCHVLDLPVIDTSHVPEMSEADVTFLKRKLFNYLTKASRTLCRKQDGVVSYVAPQDVIGTPTERNTVIPTMESTFRTIAHIRPTRYVCQVPMSVAKELVAGQRAEAAAQEGVGADAGYTASTGAASVTSDGALPVVPRCR</sequence>
<gene>
    <name evidence="2" type="ORF">PTSG_02818</name>
</gene>
<evidence type="ECO:0000313" key="2">
    <source>
        <dbReference type="EMBL" id="EGD82144.1"/>
    </source>
</evidence>
<protein>
    <submittedName>
        <fullName evidence="2">Uncharacterized protein</fullName>
    </submittedName>
</protein>
<dbReference type="Proteomes" id="UP000007799">
    <property type="component" value="Unassembled WGS sequence"/>
</dbReference>
<feature type="region of interest" description="Disordered" evidence="1">
    <location>
        <begin position="257"/>
        <end position="282"/>
    </location>
</feature>
<accession>F2U3F0</accession>
<keyword evidence="3" id="KW-1185">Reference proteome</keyword>